<organism evidence="1 2">
    <name type="scientific">Hygrophoropsis aurantiaca</name>
    <dbReference type="NCBI Taxonomy" id="72124"/>
    <lineage>
        <taxon>Eukaryota</taxon>
        <taxon>Fungi</taxon>
        <taxon>Dikarya</taxon>
        <taxon>Basidiomycota</taxon>
        <taxon>Agaricomycotina</taxon>
        <taxon>Agaricomycetes</taxon>
        <taxon>Agaricomycetidae</taxon>
        <taxon>Boletales</taxon>
        <taxon>Coniophorineae</taxon>
        <taxon>Hygrophoropsidaceae</taxon>
        <taxon>Hygrophoropsis</taxon>
    </lineage>
</organism>
<sequence length="210" mass="23216">MSYISMSSVSESSTATTQFQFSLPFSLLSVSPALSALHASRVQRLYPIESVHLSPSNCSKCGAYLLDGGGTVNLPRVRTRRRTSTSEKECTRVYRKTCYICGASVDVPFSPTGAKLFSRVKTSSLKEKAIISHQNHGSPQSAPIFPRPENPYHNSNPLNVKKPSRPGTQSRPQKKTGLQEMLARKRETDKRSDKQKQHPHNGLAAFLNTL</sequence>
<proteinExistence type="predicted"/>
<name>A0ACB8ANQ4_9AGAM</name>
<keyword evidence="2" id="KW-1185">Reference proteome</keyword>
<reference evidence="1" key="1">
    <citation type="journal article" date="2021" name="New Phytol.">
        <title>Evolutionary innovations through gain and loss of genes in the ectomycorrhizal Boletales.</title>
        <authorList>
            <person name="Wu G."/>
            <person name="Miyauchi S."/>
            <person name="Morin E."/>
            <person name="Kuo A."/>
            <person name="Drula E."/>
            <person name="Varga T."/>
            <person name="Kohler A."/>
            <person name="Feng B."/>
            <person name="Cao Y."/>
            <person name="Lipzen A."/>
            <person name="Daum C."/>
            <person name="Hundley H."/>
            <person name="Pangilinan J."/>
            <person name="Johnson J."/>
            <person name="Barry K."/>
            <person name="LaButti K."/>
            <person name="Ng V."/>
            <person name="Ahrendt S."/>
            <person name="Min B."/>
            <person name="Choi I.G."/>
            <person name="Park H."/>
            <person name="Plett J.M."/>
            <person name="Magnuson J."/>
            <person name="Spatafora J.W."/>
            <person name="Nagy L.G."/>
            <person name="Henrissat B."/>
            <person name="Grigoriev I.V."/>
            <person name="Yang Z.L."/>
            <person name="Xu J."/>
            <person name="Martin F.M."/>
        </authorList>
    </citation>
    <scope>NUCLEOTIDE SEQUENCE</scope>
    <source>
        <strain evidence="1">ATCC 28755</strain>
    </source>
</reference>
<evidence type="ECO:0000313" key="2">
    <source>
        <dbReference type="Proteomes" id="UP000790377"/>
    </source>
</evidence>
<dbReference type="Proteomes" id="UP000790377">
    <property type="component" value="Unassembled WGS sequence"/>
</dbReference>
<accession>A0ACB8ANQ4</accession>
<gene>
    <name evidence="1" type="ORF">BJ138DRAFT_1057429</name>
</gene>
<evidence type="ECO:0000313" key="1">
    <source>
        <dbReference type="EMBL" id="KAH7914177.1"/>
    </source>
</evidence>
<protein>
    <submittedName>
        <fullName evidence="1">Uncharacterized protein</fullName>
    </submittedName>
</protein>
<comment type="caution">
    <text evidence="1">The sequence shown here is derived from an EMBL/GenBank/DDBJ whole genome shotgun (WGS) entry which is preliminary data.</text>
</comment>
<dbReference type="EMBL" id="MU267617">
    <property type="protein sequence ID" value="KAH7914177.1"/>
    <property type="molecule type" value="Genomic_DNA"/>
</dbReference>